<gene>
    <name evidence="7" type="ORF">PN838_02375</name>
</gene>
<dbReference type="PANTHER" id="PTHR48111:SF40">
    <property type="entry name" value="PHOSPHATE REGULON TRANSCRIPTIONAL REGULATORY PROTEIN PHOB"/>
    <property type="match status" value="1"/>
</dbReference>
<reference evidence="7 8" key="1">
    <citation type="submission" date="2023-01" db="EMBL/GenBank/DDBJ databases">
        <title>Psychrosphaera sp. nov., isolated from marine algae.</title>
        <authorList>
            <person name="Bayburt H."/>
            <person name="Choi B.J."/>
            <person name="Kim J.M."/>
            <person name="Choi D.G."/>
            <person name="Jeon C.O."/>
        </authorList>
    </citation>
    <scope>NUCLEOTIDE SEQUENCE [LARGE SCALE GENOMIC DNA]</scope>
    <source>
        <strain evidence="7 8">G1-22</strain>
    </source>
</reference>
<evidence type="ECO:0000313" key="8">
    <source>
        <dbReference type="Proteomes" id="UP001528411"/>
    </source>
</evidence>
<dbReference type="PANTHER" id="PTHR48111">
    <property type="entry name" value="REGULATOR OF RPOS"/>
    <property type="match status" value="1"/>
</dbReference>
<accession>A0ABT5F8P3</accession>
<dbReference type="InterPro" id="IPR011006">
    <property type="entry name" value="CheY-like_superfamily"/>
</dbReference>
<dbReference type="SMART" id="SM00448">
    <property type="entry name" value="REC"/>
    <property type="match status" value="1"/>
</dbReference>
<name>A0ABT5F8P3_9GAMM</name>
<dbReference type="PROSITE" id="PS50005">
    <property type="entry name" value="TPR"/>
    <property type="match status" value="1"/>
</dbReference>
<dbReference type="Proteomes" id="UP001528411">
    <property type="component" value="Unassembled WGS sequence"/>
</dbReference>
<dbReference type="InterPro" id="IPR001789">
    <property type="entry name" value="Sig_transdc_resp-reg_receiver"/>
</dbReference>
<dbReference type="InterPro" id="IPR019734">
    <property type="entry name" value="TPR_rpt"/>
</dbReference>
<keyword evidence="3" id="KW-0238">DNA-binding</keyword>
<protein>
    <submittedName>
        <fullName evidence="7">Response regulator</fullName>
    </submittedName>
</protein>
<keyword evidence="2" id="KW-0902">Two-component regulatory system</keyword>
<dbReference type="InterPro" id="IPR039420">
    <property type="entry name" value="WalR-like"/>
</dbReference>
<evidence type="ECO:0000259" key="6">
    <source>
        <dbReference type="PROSITE" id="PS50110"/>
    </source>
</evidence>
<dbReference type="Gene3D" id="1.25.40.10">
    <property type="entry name" value="Tetratricopeptide repeat domain"/>
    <property type="match status" value="2"/>
</dbReference>
<dbReference type="Gene3D" id="3.40.50.2300">
    <property type="match status" value="1"/>
</dbReference>
<comment type="caution">
    <text evidence="7">The sequence shown here is derived from an EMBL/GenBank/DDBJ whole genome shotgun (WGS) entry which is preliminary data.</text>
</comment>
<dbReference type="EMBL" id="JAQOMS010000002">
    <property type="protein sequence ID" value="MDC2887890.1"/>
    <property type="molecule type" value="Genomic_DNA"/>
</dbReference>
<keyword evidence="1 4" id="KW-0597">Phosphoprotein</keyword>
<feature type="repeat" description="TPR" evidence="5">
    <location>
        <begin position="451"/>
        <end position="484"/>
    </location>
</feature>
<dbReference type="Pfam" id="PF00072">
    <property type="entry name" value="Response_reg"/>
    <property type="match status" value="1"/>
</dbReference>
<proteinExistence type="predicted"/>
<evidence type="ECO:0000256" key="1">
    <source>
        <dbReference type="ARBA" id="ARBA00022553"/>
    </source>
</evidence>
<dbReference type="SMART" id="SM00028">
    <property type="entry name" value="TPR"/>
    <property type="match status" value="4"/>
</dbReference>
<organism evidence="7 8">
    <name type="scientific">Psychrosphaera algicola</name>
    <dbReference type="NCBI Taxonomy" id="3023714"/>
    <lineage>
        <taxon>Bacteria</taxon>
        <taxon>Pseudomonadati</taxon>
        <taxon>Pseudomonadota</taxon>
        <taxon>Gammaproteobacteria</taxon>
        <taxon>Alteromonadales</taxon>
        <taxon>Pseudoalteromonadaceae</taxon>
        <taxon>Psychrosphaera</taxon>
    </lineage>
</organism>
<sequence length="549" mass="63343">MKTEFSFADKNILIVEDQKPFQVMLKGMLKNMGARNVVVSPNGEQALVRCNEEKFDVIFIDYNLGDGRNGRQLFEELKERKLLPVHNVSMLVTGESELNMVIGAVEVRPDDYVVKPFSQNLLKQRVSRTWLKKQTLLPLLMYLDRDQLDKALIQVDELSKTAPRLRTLILKYKADILFKLGKFQELEAFLDQVLKVKSLNWALVYKSKLMRSKGKHSLAIKYSKEALSLSKLTIEAYDIIADCYLQNSETKPAYDWIRSGIEKSPFSVQRQYKLSSIAKLNKDYDVSIKACNQVVELTSKSFRRDQKHLLNHIRNIIDICELEQDVNKKRKYNQEAIYALQKSKHEQHVNAALKIEDFEQICMARLDSVNGLNYQAKRSFFELSAKFTNRKIDLPSNLLPDSVSLMLKIGEYEKAKEYAQKVEMVKDDLDDFAIEMIARARENAGENIDLVKTLNKKGIEDYHKGELHNSLKYFEQALNIAPMNSGTALNLIQVLISLIESEPRSRWQLIDRCRFIFKIIDGMPLAQANNQRAMSLAEKFNTLVTEPKK</sequence>
<feature type="modified residue" description="4-aspartylphosphate" evidence="4">
    <location>
        <position position="61"/>
    </location>
</feature>
<dbReference type="PROSITE" id="PS50110">
    <property type="entry name" value="RESPONSE_REGULATORY"/>
    <property type="match status" value="1"/>
</dbReference>
<dbReference type="SUPFAM" id="SSF52172">
    <property type="entry name" value="CheY-like"/>
    <property type="match status" value="1"/>
</dbReference>
<dbReference type="CDD" id="cd17589">
    <property type="entry name" value="REC_TPR"/>
    <property type="match status" value="1"/>
</dbReference>
<evidence type="ECO:0000256" key="3">
    <source>
        <dbReference type="ARBA" id="ARBA00023125"/>
    </source>
</evidence>
<evidence type="ECO:0000256" key="2">
    <source>
        <dbReference type="ARBA" id="ARBA00023012"/>
    </source>
</evidence>
<dbReference type="SUPFAM" id="SSF48452">
    <property type="entry name" value="TPR-like"/>
    <property type="match status" value="1"/>
</dbReference>
<dbReference type="InterPro" id="IPR011990">
    <property type="entry name" value="TPR-like_helical_dom_sf"/>
</dbReference>
<evidence type="ECO:0000313" key="7">
    <source>
        <dbReference type="EMBL" id="MDC2887890.1"/>
    </source>
</evidence>
<feature type="domain" description="Response regulatory" evidence="6">
    <location>
        <begin position="11"/>
        <end position="130"/>
    </location>
</feature>
<dbReference type="RefSeq" id="WP_272179658.1">
    <property type="nucleotide sequence ID" value="NZ_JAQOMS010000002.1"/>
</dbReference>
<keyword evidence="5" id="KW-0802">TPR repeat</keyword>
<keyword evidence="8" id="KW-1185">Reference proteome</keyword>
<evidence type="ECO:0000256" key="5">
    <source>
        <dbReference type="PROSITE-ProRule" id="PRU00339"/>
    </source>
</evidence>
<evidence type="ECO:0000256" key="4">
    <source>
        <dbReference type="PROSITE-ProRule" id="PRU00169"/>
    </source>
</evidence>